<feature type="transmembrane region" description="Helical" evidence="1">
    <location>
        <begin position="63"/>
        <end position="80"/>
    </location>
</feature>
<keyword evidence="1" id="KW-0812">Transmembrane</keyword>
<feature type="transmembrane region" description="Helical" evidence="1">
    <location>
        <begin position="124"/>
        <end position="147"/>
    </location>
</feature>
<evidence type="ECO:0000313" key="2">
    <source>
        <dbReference type="EMBL" id="MFC7422039.1"/>
    </source>
</evidence>
<keyword evidence="3" id="KW-1185">Reference proteome</keyword>
<proteinExistence type="predicted"/>
<dbReference type="GO" id="GO:0016787">
    <property type="term" value="F:hydrolase activity"/>
    <property type="evidence" value="ECO:0007669"/>
    <property type="project" value="UniProtKB-KW"/>
</dbReference>
<dbReference type="Pfam" id="PF04307">
    <property type="entry name" value="YdjM"/>
    <property type="match status" value="1"/>
</dbReference>
<organism evidence="2 3">
    <name type="scientific">Iodobacter arcticus</name>
    <dbReference type="NCBI Taxonomy" id="590593"/>
    <lineage>
        <taxon>Bacteria</taxon>
        <taxon>Pseudomonadati</taxon>
        <taxon>Pseudomonadota</taxon>
        <taxon>Betaproteobacteria</taxon>
        <taxon>Neisseriales</taxon>
        <taxon>Chitinibacteraceae</taxon>
        <taxon>Iodobacter</taxon>
    </lineage>
</organism>
<feature type="transmembrane region" description="Helical" evidence="1">
    <location>
        <begin position="38"/>
        <end position="56"/>
    </location>
</feature>
<dbReference type="PANTHER" id="PTHR35531:SF1">
    <property type="entry name" value="INNER MEMBRANE PROTEIN YBCI-RELATED"/>
    <property type="match status" value="1"/>
</dbReference>
<sequence length="156" mass="17524">MSSSLLKVGMLLSILPDLDVIAFRLGIPYASQWGHRGFTHSISTALLMALFCTLFYKKLNSNKLSVFIFSFISMVSHPLLDALTDGGLGVALLWPFSFERFFLPWRIISVSPIGSSFFSVRGLLVIQSEFVTVCLPAIIFGLCIYFVRDTYFKKHV</sequence>
<name>A0ABW2R433_9NEIS</name>
<evidence type="ECO:0000313" key="3">
    <source>
        <dbReference type="Proteomes" id="UP001596473"/>
    </source>
</evidence>
<keyword evidence="2" id="KW-0378">Hydrolase</keyword>
<keyword evidence="1" id="KW-1133">Transmembrane helix</keyword>
<evidence type="ECO:0000256" key="1">
    <source>
        <dbReference type="SAM" id="Phobius"/>
    </source>
</evidence>
<comment type="caution">
    <text evidence="2">The sequence shown here is derived from an EMBL/GenBank/DDBJ whole genome shotgun (WGS) entry which is preliminary data.</text>
</comment>
<gene>
    <name evidence="2" type="ORF">ACFQNF_19455</name>
</gene>
<dbReference type="RefSeq" id="WP_380190008.1">
    <property type="nucleotide sequence ID" value="NZ_JBHTBQ010000044.1"/>
</dbReference>
<protein>
    <submittedName>
        <fullName evidence="2">Metal-dependent hydrolase</fullName>
    </submittedName>
</protein>
<dbReference type="Proteomes" id="UP001596473">
    <property type="component" value="Unassembled WGS sequence"/>
</dbReference>
<accession>A0ABW2R433</accession>
<reference evidence="3" key="1">
    <citation type="journal article" date="2019" name="Int. J. Syst. Evol. Microbiol.">
        <title>The Global Catalogue of Microorganisms (GCM) 10K type strain sequencing project: providing services to taxonomists for standard genome sequencing and annotation.</title>
        <authorList>
            <consortium name="The Broad Institute Genomics Platform"/>
            <consortium name="The Broad Institute Genome Sequencing Center for Infectious Disease"/>
            <person name="Wu L."/>
            <person name="Ma J."/>
        </authorList>
    </citation>
    <scope>NUCLEOTIDE SEQUENCE [LARGE SCALE GENOMIC DNA]</scope>
    <source>
        <strain evidence="3">CCUG 62945</strain>
    </source>
</reference>
<dbReference type="InterPro" id="IPR007404">
    <property type="entry name" value="YdjM-like"/>
</dbReference>
<dbReference type="EMBL" id="JBHTBQ010000044">
    <property type="protein sequence ID" value="MFC7422039.1"/>
    <property type="molecule type" value="Genomic_DNA"/>
</dbReference>
<dbReference type="PANTHER" id="PTHR35531">
    <property type="entry name" value="INNER MEMBRANE PROTEIN YBCI-RELATED"/>
    <property type="match status" value="1"/>
</dbReference>
<keyword evidence="1" id="KW-0472">Membrane</keyword>